<dbReference type="InterPro" id="IPR020839">
    <property type="entry name" value="SCD"/>
</dbReference>
<feature type="compositionally biased region" description="Polar residues" evidence="1">
    <location>
        <begin position="1286"/>
        <end position="1300"/>
    </location>
</feature>
<comment type="caution">
    <text evidence="3">The sequence shown here is derived from an EMBL/GenBank/DDBJ whole genome shotgun (WGS) entry which is preliminary data.</text>
</comment>
<dbReference type="GO" id="GO:0000785">
    <property type="term" value="C:chromatin"/>
    <property type="evidence" value="ECO:0007669"/>
    <property type="project" value="TreeGrafter"/>
</dbReference>
<dbReference type="PROSITE" id="PS51425">
    <property type="entry name" value="SCD"/>
    <property type="match status" value="1"/>
</dbReference>
<dbReference type="EMBL" id="CANTFL010000617">
    <property type="protein sequence ID" value="CAI5725825.1"/>
    <property type="molecule type" value="Genomic_DNA"/>
</dbReference>
<dbReference type="InterPro" id="IPR056396">
    <property type="entry name" value="HEAT_SCC3-SA"/>
</dbReference>
<dbReference type="GO" id="GO:0007062">
    <property type="term" value="P:sister chromatid cohesion"/>
    <property type="evidence" value="ECO:0007669"/>
    <property type="project" value="UniProtKB-ARBA"/>
</dbReference>
<organism evidence="3 4">
    <name type="scientific">Hyaloperonospora brassicae</name>
    <name type="common">Brassica downy mildew</name>
    <name type="synonym">Peronospora brassicae</name>
    <dbReference type="NCBI Taxonomy" id="162125"/>
    <lineage>
        <taxon>Eukaryota</taxon>
        <taxon>Sar</taxon>
        <taxon>Stramenopiles</taxon>
        <taxon>Oomycota</taxon>
        <taxon>Peronosporomycetes</taxon>
        <taxon>Peronosporales</taxon>
        <taxon>Peronosporaceae</taxon>
        <taxon>Hyaloperonospora</taxon>
    </lineage>
</organism>
<feature type="domain" description="SCD" evidence="2">
    <location>
        <begin position="360"/>
        <end position="445"/>
    </location>
</feature>
<feature type="compositionally biased region" description="Polar residues" evidence="1">
    <location>
        <begin position="74"/>
        <end position="84"/>
    </location>
</feature>
<evidence type="ECO:0000259" key="2">
    <source>
        <dbReference type="PROSITE" id="PS51425"/>
    </source>
</evidence>
<dbReference type="SUPFAM" id="SSF48371">
    <property type="entry name" value="ARM repeat"/>
    <property type="match status" value="1"/>
</dbReference>
<evidence type="ECO:0000313" key="3">
    <source>
        <dbReference type="EMBL" id="CAI5725825.1"/>
    </source>
</evidence>
<feature type="compositionally biased region" description="Basic and acidic residues" evidence="1">
    <location>
        <begin position="1333"/>
        <end position="1346"/>
    </location>
</feature>
<reference evidence="3" key="1">
    <citation type="submission" date="2022-12" db="EMBL/GenBank/DDBJ databases">
        <authorList>
            <person name="Webb A."/>
        </authorList>
    </citation>
    <scope>NUCLEOTIDE SEQUENCE</scope>
    <source>
        <strain evidence="3">Hp1</strain>
    </source>
</reference>
<feature type="compositionally biased region" description="Acidic residues" evidence="1">
    <location>
        <begin position="49"/>
        <end position="62"/>
    </location>
</feature>
<dbReference type="GO" id="GO:0003682">
    <property type="term" value="F:chromatin binding"/>
    <property type="evidence" value="ECO:0007669"/>
    <property type="project" value="TreeGrafter"/>
</dbReference>
<evidence type="ECO:0000313" key="4">
    <source>
        <dbReference type="Proteomes" id="UP001162031"/>
    </source>
</evidence>
<dbReference type="InterPro" id="IPR013721">
    <property type="entry name" value="STAG"/>
</dbReference>
<protein>
    <recommendedName>
        <fullName evidence="2">SCD domain-containing protein</fullName>
    </recommendedName>
</protein>
<gene>
    <name evidence="3" type="ORF">HBR001_LOCUS3697</name>
</gene>
<feature type="region of interest" description="Disordered" evidence="1">
    <location>
        <begin position="1"/>
        <end position="139"/>
    </location>
</feature>
<evidence type="ECO:0000256" key="1">
    <source>
        <dbReference type="SAM" id="MobiDB-lite"/>
    </source>
</evidence>
<dbReference type="Pfam" id="PF08514">
    <property type="entry name" value="STAG"/>
    <property type="match status" value="1"/>
</dbReference>
<dbReference type="InterPro" id="IPR011989">
    <property type="entry name" value="ARM-like"/>
</dbReference>
<dbReference type="Gene3D" id="1.25.10.10">
    <property type="entry name" value="Leucine-rich Repeat Variant"/>
    <property type="match status" value="1"/>
</dbReference>
<dbReference type="Pfam" id="PF21581">
    <property type="entry name" value="SCD"/>
    <property type="match status" value="1"/>
</dbReference>
<dbReference type="InterPro" id="IPR016024">
    <property type="entry name" value="ARM-type_fold"/>
</dbReference>
<accession>A0AAV0TTW7</accession>
<dbReference type="InterPro" id="IPR039662">
    <property type="entry name" value="Cohesin_Scc3/SA"/>
</dbReference>
<dbReference type="Pfam" id="PF24571">
    <property type="entry name" value="HEAT_SCC3-SA"/>
    <property type="match status" value="1"/>
</dbReference>
<feature type="region of interest" description="Disordered" evidence="1">
    <location>
        <begin position="1136"/>
        <end position="1156"/>
    </location>
</feature>
<name>A0AAV0TTW7_HYABA</name>
<proteinExistence type="predicted"/>
<feature type="compositionally biased region" description="Basic residues" evidence="1">
    <location>
        <begin position="1"/>
        <end position="14"/>
    </location>
</feature>
<dbReference type="GO" id="GO:0005634">
    <property type="term" value="C:nucleus"/>
    <property type="evidence" value="ECO:0007669"/>
    <property type="project" value="TreeGrafter"/>
</dbReference>
<feature type="compositionally biased region" description="Basic and acidic residues" evidence="1">
    <location>
        <begin position="1406"/>
        <end position="1430"/>
    </location>
</feature>
<dbReference type="GO" id="GO:0008278">
    <property type="term" value="C:cohesin complex"/>
    <property type="evidence" value="ECO:0007669"/>
    <property type="project" value="TreeGrafter"/>
</dbReference>
<dbReference type="PANTHER" id="PTHR11199:SF0">
    <property type="entry name" value="LD34181P-RELATED"/>
    <property type="match status" value="1"/>
</dbReference>
<dbReference type="Proteomes" id="UP001162031">
    <property type="component" value="Unassembled WGS sequence"/>
</dbReference>
<feature type="region of interest" description="Disordered" evidence="1">
    <location>
        <begin position="1271"/>
        <end position="1439"/>
    </location>
</feature>
<feature type="compositionally biased region" description="Polar residues" evidence="1">
    <location>
        <begin position="92"/>
        <end position="112"/>
    </location>
</feature>
<keyword evidence="4" id="KW-1185">Reference proteome</keyword>
<sequence>MSSPRRGSRMRRKPTPIYQTEDTRVNGEESTANEEQQDAVLADERGEDSSDEEPHADDDEEFAPCGTRAPSTAKAAQTPSSNARPSRRKRSPWSQTRSSRSAQGSRRTTKSAAAQVKDLGIATGPPGSDSGPSHDNGISLFEAVKGGKASLEKLLSEWRERFEHDSDRATKEVLELVLQACGSTSSRLGRLVSVAELDLEDVTSHVQEDLDDANGEYWIMSRGRGIKKFQRHFEEFWEAFVNECYESDLLFTSDVVTKFVDWLTVLSRSELRPIRHTSAVAILALSVALVRTAASISEQLAIAKRQLKAETNSPVAATPGSARKSPNVHKVALLKDNEALYENRLQQVLKLVNSIFTEVVVHRYRDVMPEIRVVSVQCLGHWITILPDHFLKDNFLKYLGWCLSDKAASVRLEVVAILCELYEKDAFTERLELFNSRFLPRYMELCNDVDNAVVEESIHLLIAIDKHSLISSDVELPAVEKLVFDAERDSIRKVAAEFVCLQYDAFGIAVSKTKNAQLKKEQLNTQAIALVEFAEEYIQSHGIPESAVETLVDAFWELDDCLVLRDWRLMTDLLLVDKSAPDLSCKQQTILLRLLVASVSKLVENSTNRGAGAATKRESEQLQEEITVAYCKDIPSLFVMYQADSDKLSLLLQLIPMLSLKSEIIGHHSNHVKELLEKLKHAFLLHSDEELLSSLSLSVAHLLQTEHTSLKREVEATMHELVQEIMDKLDRLLESDLKLYDTFATAGDGTPTTRNKGARSGKKKSATVKQLSDVEYALRIALCRLKCLVRHVNIRGYIPPDSSSILDKTGRTAASDPQQGQMEKLVRAIGDLLCRRTRSVSELHEEFRHLDTIKHGLTILFFDLLWITLPIFETAAEKKTRDSSGNTRDDAEAKVDLSTQVQIQEVCRSRSTLEEALISVLEMHLARPDKARDDKHERTEEASERQLMESMEEMDFEGEDVAVFVDDAQSFAFITFCDARCLFVEKFQEATAPYDALDWTLPKVLVLLTQTFFERKMDEAEEREPEYEDDVVQNDPAMLKEKMDAMREWDQKQQRKAELLVALGRVTLCNPSKKHQAAAVLQYFTSSGKLSVEVVKAYGKQVKADAPVRYLEIQMTSLRQLYSSILLWKQNIEAAEPGNDSDQVSEEDDLQDKVNSSKQELKELARRFSQSLGVGKVSASLRVPFLRFLREGIRYALEQPTQFEFLEAMRVYLTHLDKPSMAQLSAYFIDQLQRVRDTRDGSGELDPRWRAVLDFQSSISSTGSTIGKTQMATEVMHSPPLKSKLRSASSEPTPMQTTSIAEEVEDENTRDEGKERESIAGNQSDLTMTADGSKVDHDHRQERSVHEVNSAADDNTKSTQSLQNRKRPRDERIEKPVAYSNVSKQGGGESEHRTVAEQDDGAPSRSDQDVQPTKRKERGNNEKGAEESVWRSRRKRPRA</sequence>
<dbReference type="PANTHER" id="PTHR11199">
    <property type="entry name" value="STROMAL ANTIGEN"/>
    <property type="match status" value="1"/>
</dbReference>